<organism evidence="2 3">
    <name type="scientific">Phycomyces blakesleeanus (strain ATCC 8743b / DSM 1359 / FGSC 10004 / NBRC 33097 / NRRL 1555)</name>
    <dbReference type="NCBI Taxonomy" id="763407"/>
    <lineage>
        <taxon>Eukaryota</taxon>
        <taxon>Fungi</taxon>
        <taxon>Fungi incertae sedis</taxon>
        <taxon>Mucoromycota</taxon>
        <taxon>Mucoromycotina</taxon>
        <taxon>Mucoromycetes</taxon>
        <taxon>Mucorales</taxon>
        <taxon>Phycomycetaceae</taxon>
        <taxon>Phycomyces</taxon>
    </lineage>
</organism>
<keyword evidence="3" id="KW-1185">Reference proteome</keyword>
<evidence type="ECO:0000313" key="3">
    <source>
        <dbReference type="Proteomes" id="UP000077315"/>
    </source>
</evidence>
<dbReference type="RefSeq" id="XP_018287811.1">
    <property type="nucleotide sequence ID" value="XM_018436664.1"/>
</dbReference>
<gene>
    <name evidence="2" type="ORF">PHYBLDRAFT_171795</name>
</gene>
<dbReference type="Proteomes" id="UP000077315">
    <property type="component" value="Unassembled WGS sequence"/>
</dbReference>
<dbReference type="EMBL" id="KV440990">
    <property type="protein sequence ID" value="OAD69771.1"/>
    <property type="molecule type" value="Genomic_DNA"/>
</dbReference>
<reference evidence="3" key="1">
    <citation type="submission" date="2015-06" db="EMBL/GenBank/DDBJ databases">
        <title>Expansion of signal transduction pathways in fungi by whole-genome duplication.</title>
        <authorList>
            <consortium name="DOE Joint Genome Institute"/>
            <person name="Corrochano L.M."/>
            <person name="Kuo A."/>
            <person name="Marcet-Houben M."/>
            <person name="Polaino S."/>
            <person name="Salamov A."/>
            <person name="Villalobos J.M."/>
            <person name="Alvarez M.I."/>
            <person name="Avalos J."/>
            <person name="Benito E.P."/>
            <person name="Benoit I."/>
            <person name="Burger G."/>
            <person name="Camino L.P."/>
            <person name="Canovas D."/>
            <person name="Cerda-Olmedo E."/>
            <person name="Cheng J.-F."/>
            <person name="Dominguez A."/>
            <person name="Elias M."/>
            <person name="Eslava A.P."/>
            <person name="Glaser F."/>
            <person name="Grimwood J."/>
            <person name="Gutierrez G."/>
            <person name="Heitman J."/>
            <person name="Henrissat B."/>
            <person name="Iturriaga E.A."/>
            <person name="Lang B.F."/>
            <person name="Lavin J.L."/>
            <person name="Lee S."/>
            <person name="Li W."/>
            <person name="Lindquist E."/>
            <person name="Lopez-Garcia S."/>
            <person name="Luque E.M."/>
            <person name="Marcos A.T."/>
            <person name="Martin J."/>
            <person name="McCluskey K."/>
            <person name="Medina H.R."/>
            <person name="Miralles-Duran A."/>
            <person name="Miyazaki A."/>
            <person name="Munoz-Torres E."/>
            <person name="Oguiza J.A."/>
            <person name="Ohm R."/>
            <person name="Olmedo M."/>
            <person name="Orejas M."/>
            <person name="Ortiz-Castellanos L."/>
            <person name="Pisabarro A.G."/>
            <person name="Rodriguez-Romero J."/>
            <person name="Ruiz-Herrera J."/>
            <person name="Ruiz-Vazquez R."/>
            <person name="Sanz C."/>
            <person name="Schackwitz W."/>
            <person name="Schmutz J."/>
            <person name="Shahriari M."/>
            <person name="Shelest E."/>
            <person name="Silva-Franco F."/>
            <person name="Soanes D."/>
            <person name="Syed K."/>
            <person name="Tagua V.G."/>
            <person name="Talbot N.J."/>
            <person name="Thon M."/>
            <person name="De vries R.P."/>
            <person name="Wiebenga A."/>
            <person name="Yadav J.S."/>
            <person name="Braun E.L."/>
            <person name="Baker S."/>
            <person name="Garre V."/>
            <person name="Horwitz B."/>
            <person name="Torres-Martinez S."/>
            <person name="Idnurm A."/>
            <person name="Herrera-Estrella A."/>
            <person name="Gabaldon T."/>
            <person name="Grigoriev I.V."/>
        </authorList>
    </citation>
    <scope>NUCLEOTIDE SEQUENCE [LARGE SCALE GENOMIC DNA]</scope>
    <source>
        <strain evidence="3">NRRL 1555(-)</strain>
    </source>
</reference>
<feature type="transmembrane region" description="Helical" evidence="1">
    <location>
        <begin position="7"/>
        <end position="29"/>
    </location>
</feature>
<evidence type="ECO:0000313" key="2">
    <source>
        <dbReference type="EMBL" id="OAD69771.1"/>
    </source>
</evidence>
<dbReference type="GeneID" id="28997570"/>
<accession>A0A162ZY17</accession>
<dbReference type="AlphaFoldDB" id="A0A162ZY17"/>
<keyword evidence="1" id="KW-0472">Membrane</keyword>
<evidence type="ECO:0000256" key="1">
    <source>
        <dbReference type="SAM" id="Phobius"/>
    </source>
</evidence>
<keyword evidence="1" id="KW-1133">Transmembrane helix</keyword>
<dbReference type="VEuPathDB" id="FungiDB:PHYBLDRAFT_171795"/>
<proteinExistence type="predicted"/>
<protein>
    <submittedName>
        <fullName evidence="2">Uncharacterized protein</fullName>
    </submittedName>
</protein>
<name>A0A162ZY17_PHYB8</name>
<sequence>MVLYMKNIFFFLAHHILCYSVFDLYPFAIQIMKSFYSKGICSTPSYILSFPIWVGLPFTITKSKGQTHWGSRSILVRGRIEDLRLGTKIRENLCWFCLLRKDFVSKFDEENYMTVVSLNEVLTSKVNVFMSYNYAYNNPLMYLIL</sequence>
<dbReference type="InParanoid" id="A0A162ZY17"/>
<keyword evidence="1" id="KW-0812">Transmembrane</keyword>